<dbReference type="GO" id="GO:0016114">
    <property type="term" value="P:terpenoid biosynthetic process"/>
    <property type="evidence" value="ECO:0007669"/>
    <property type="project" value="UniProtKB-UniRule"/>
</dbReference>
<evidence type="ECO:0000256" key="3">
    <source>
        <dbReference type="ARBA" id="ARBA00011738"/>
    </source>
</evidence>
<comment type="cofactor">
    <cofactor evidence="10">
        <name>thiamine diphosphate</name>
        <dbReference type="ChEBI" id="CHEBI:58937"/>
    </cofactor>
    <text evidence="10">Binds 1 thiamine pyrophosphate per subunit.</text>
</comment>
<feature type="binding site" evidence="10">
    <location>
        <position position="145"/>
    </location>
    <ligand>
        <name>Mg(2+)</name>
        <dbReference type="ChEBI" id="CHEBI:18420"/>
    </ligand>
</feature>
<dbReference type="AlphaFoldDB" id="A0A366HLT0"/>
<feature type="binding site" evidence="10">
    <location>
        <position position="73"/>
    </location>
    <ligand>
        <name>thiamine diphosphate</name>
        <dbReference type="ChEBI" id="CHEBI:58937"/>
    </ligand>
</feature>
<evidence type="ECO:0000313" key="12">
    <source>
        <dbReference type="EMBL" id="RBP43888.1"/>
    </source>
</evidence>
<dbReference type="PANTHER" id="PTHR43322:SF5">
    <property type="entry name" value="1-DEOXY-D-XYLULOSE-5-PHOSPHATE SYNTHASE, CHLOROPLASTIC"/>
    <property type="match status" value="1"/>
</dbReference>
<keyword evidence="6 10" id="KW-0460">Magnesium</keyword>
<keyword evidence="4 10" id="KW-0808">Transferase</keyword>
<dbReference type="Proteomes" id="UP000253426">
    <property type="component" value="Unassembled WGS sequence"/>
</dbReference>
<feature type="binding site" evidence="10">
    <location>
        <position position="174"/>
    </location>
    <ligand>
        <name>thiamine diphosphate</name>
        <dbReference type="ChEBI" id="CHEBI:58937"/>
    </ligand>
</feature>
<dbReference type="SUPFAM" id="SSF52518">
    <property type="entry name" value="Thiamin diphosphate-binding fold (THDP-binding)"/>
    <property type="match status" value="2"/>
</dbReference>
<evidence type="ECO:0000256" key="1">
    <source>
        <dbReference type="ARBA" id="ARBA00004980"/>
    </source>
</evidence>
<dbReference type="PROSITE" id="PS00802">
    <property type="entry name" value="TRANSKETOLASE_2"/>
    <property type="match status" value="1"/>
</dbReference>
<dbReference type="PANTHER" id="PTHR43322">
    <property type="entry name" value="1-D-DEOXYXYLULOSE 5-PHOSPHATE SYNTHASE-RELATED"/>
    <property type="match status" value="1"/>
</dbReference>
<dbReference type="Gene3D" id="3.40.50.920">
    <property type="match status" value="1"/>
</dbReference>
<comment type="pathway">
    <text evidence="1 10">Metabolic intermediate biosynthesis; 1-deoxy-D-xylulose 5-phosphate biosynthesis; 1-deoxy-D-xylulose 5-phosphate from D-glyceraldehyde 3-phosphate and pyruvate: step 1/1.</text>
</comment>
<dbReference type="NCBIfam" id="TIGR00204">
    <property type="entry name" value="dxs"/>
    <property type="match status" value="1"/>
</dbReference>
<sequence length="628" mass="68705">MPDLPAIKSAADLKNLPQEQLPELAEKIRETLIKTLAETGGHLGPNLGVVELSIALHHVFNTPEDKFVWDVAHQAYVHKMLTGRWDRIHTIRQYEGLNGFALRSESEHDCYGAGHAGTAVSAALGFAVGRDLKGSDEHVVCVAGDAAFTCGVTFEALNNVAAQTKKFILVLNDNEWSIDRNVGAIAKYFNHIATHPAYASLHQTAAGLLEKIGGKTIRRLAGKVEESAKGLFLTTSSQPSPTTSVIFEEFGFRYYGPIDGHDIPLLIKTFEFLKTQNEPVILHIITEKGRGYKPALEDPGKFHGLGKYHIETGETPSTGTPTYSAIYARNVTDFAKVDEKIVAITGAMPGGTGLSVFKREIPERYYDVGIAEEHAALFACGLAAQGLKPFLTIYSTFMQRAYDMIIHDMAIQNLPVRLCMDRGGLSGDDGPTHHGLFDIGYLRPVPNLVHMQPKDEDEFVDMLWTMANYDKGPIAIRYPRGSGTGAKLKDKPVLMEIGKAEVVEPNGEVALVGLGSMFEMAEETRDLLAKQGITAALINPRWIKPLDGAVLERFAKQCKVICTFEDHVLRNGFGCGVIEHLNDAGLKTPVVRIGWPDEFIEHGNVPALRKKHGLTAEAAVQKILAALK</sequence>
<comment type="cofactor">
    <cofactor evidence="10">
        <name>Mg(2+)</name>
        <dbReference type="ChEBI" id="CHEBI:18420"/>
    </cofactor>
    <text evidence="10">Binds 1 Mg(2+) ion per subunit.</text>
</comment>
<dbReference type="EC" id="2.2.1.7" evidence="10"/>
<dbReference type="GO" id="GO:0005829">
    <property type="term" value="C:cytosol"/>
    <property type="evidence" value="ECO:0007669"/>
    <property type="project" value="TreeGrafter"/>
</dbReference>
<protein>
    <recommendedName>
        <fullName evidence="10">1-deoxy-D-xylulose-5-phosphate synthase</fullName>
        <ecNumber evidence="10">2.2.1.7</ecNumber>
    </recommendedName>
    <alternativeName>
        <fullName evidence="10">1-deoxyxylulose-5-phosphate synthase</fullName>
        <shortName evidence="10">DXP synthase</shortName>
        <shortName evidence="10">DXPS</shortName>
    </alternativeName>
</protein>
<name>A0A366HLT0_9BACT</name>
<keyword evidence="7 10" id="KW-0784">Thiamine biosynthesis</keyword>
<comment type="function">
    <text evidence="10">Catalyzes the acyloin condensation reaction between C atoms 2 and 3 of pyruvate and glyceraldehyde 3-phosphate to yield 1-deoxy-D-xylulose-5-phosphate (DXP).</text>
</comment>
<dbReference type="RefSeq" id="WP_113959349.1">
    <property type="nucleotide sequence ID" value="NZ_QNRR01000005.1"/>
</dbReference>
<evidence type="ECO:0000256" key="5">
    <source>
        <dbReference type="ARBA" id="ARBA00022723"/>
    </source>
</evidence>
<feature type="domain" description="Transketolase-like pyrimidine-binding" evidence="11">
    <location>
        <begin position="321"/>
        <end position="486"/>
    </location>
</feature>
<organism evidence="12 13">
    <name type="scientific">Roseimicrobium gellanilyticum</name>
    <dbReference type="NCBI Taxonomy" id="748857"/>
    <lineage>
        <taxon>Bacteria</taxon>
        <taxon>Pseudomonadati</taxon>
        <taxon>Verrucomicrobiota</taxon>
        <taxon>Verrucomicrobiia</taxon>
        <taxon>Verrucomicrobiales</taxon>
        <taxon>Verrucomicrobiaceae</taxon>
        <taxon>Roseimicrobium</taxon>
    </lineage>
</organism>
<comment type="subunit">
    <text evidence="3 10">Homodimer.</text>
</comment>
<keyword evidence="8 10" id="KW-0786">Thiamine pyrophosphate</keyword>
<dbReference type="EMBL" id="QNRR01000005">
    <property type="protein sequence ID" value="RBP43888.1"/>
    <property type="molecule type" value="Genomic_DNA"/>
</dbReference>
<dbReference type="Pfam" id="PF02780">
    <property type="entry name" value="Transketolase_C"/>
    <property type="match status" value="1"/>
</dbReference>
<dbReference type="InterPro" id="IPR005475">
    <property type="entry name" value="Transketolase-like_Pyr-bd"/>
</dbReference>
<dbReference type="OrthoDB" id="9803371at2"/>
<evidence type="ECO:0000313" key="13">
    <source>
        <dbReference type="Proteomes" id="UP000253426"/>
    </source>
</evidence>
<evidence type="ECO:0000256" key="9">
    <source>
        <dbReference type="ARBA" id="ARBA00023229"/>
    </source>
</evidence>
<gene>
    <name evidence="10" type="primary">dxs</name>
    <name evidence="12" type="ORF">DES53_105287</name>
</gene>
<evidence type="ECO:0000256" key="10">
    <source>
        <dbReference type="HAMAP-Rule" id="MF_00315"/>
    </source>
</evidence>
<evidence type="ECO:0000259" key="11">
    <source>
        <dbReference type="SMART" id="SM00861"/>
    </source>
</evidence>
<dbReference type="GO" id="GO:0019288">
    <property type="term" value="P:isopentenyl diphosphate biosynthetic process, methylerythritol 4-phosphate pathway"/>
    <property type="evidence" value="ECO:0007669"/>
    <property type="project" value="TreeGrafter"/>
</dbReference>
<keyword evidence="9 10" id="KW-0414">Isoprene biosynthesis</keyword>
<feature type="binding site" evidence="10">
    <location>
        <position position="372"/>
    </location>
    <ligand>
        <name>thiamine diphosphate</name>
        <dbReference type="ChEBI" id="CHEBI:58937"/>
    </ligand>
</feature>
<dbReference type="CDD" id="cd02007">
    <property type="entry name" value="TPP_DXS"/>
    <property type="match status" value="1"/>
</dbReference>
<dbReference type="CDD" id="cd07033">
    <property type="entry name" value="TPP_PYR_DXS_TK_like"/>
    <property type="match status" value="1"/>
</dbReference>
<reference evidence="12 13" key="1">
    <citation type="submission" date="2018-06" db="EMBL/GenBank/DDBJ databases">
        <title>Genomic Encyclopedia of Type Strains, Phase IV (KMG-IV): sequencing the most valuable type-strain genomes for metagenomic binning, comparative biology and taxonomic classification.</title>
        <authorList>
            <person name="Goeker M."/>
        </authorList>
    </citation>
    <scope>NUCLEOTIDE SEQUENCE [LARGE SCALE GENOMIC DNA]</scope>
    <source>
        <strain evidence="12 13">DSM 25532</strain>
    </source>
</reference>
<dbReference type="HAMAP" id="MF_00315">
    <property type="entry name" value="DXP_synth"/>
    <property type="match status" value="1"/>
</dbReference>
<dbReference type="SUPFAM" id="SSF52922">
    <property type="entry name" value="TK C-terminal domain-like"/>
    <property type="match status" value="1"/>
</dbReference>
<comment type="caution">
    <text evidence="12">The sequence shown here is derived from an EMBL/GenBank/DDBJ whole genome shotgun (WGS) entry which is preliminary data.</text>
</comment>
<evidence type="ECO:0000256" key="2">
    <source>
        <dbReference type="ARBA" id="ARBA00011081"/>
    </source>
</evidence>
<dbReference type="InterPro" id="IPR009014">
    <property type="entry name" value="Transketo_C/PFOR_II"/>
</dbReference>
<dbReference type="InterPro" id="IPR029061">
    <property type="entry name" value="THDP-binding"/>
</dbReference>
<dbReference type="Pfam" id="PF02779">
    <property type="entry name" value="Transket_pyr"/>
    <property type="match status" value="1"/>
</dbReference>
<dbReference type="NCBIfam" id="NF003933">
    <property type="entry name" value="PRK05444.2-2"/>
    <property type="match status" value="1"/>
</dbReference>
<feature type="binding site" evidence="10">
    <location>
        <begin position="114"/>
        <end position="116"/>
    </location>
    <ligand>
        <name>thiamine diphosphate</name>
        <dbReference type="ChEBI" id="CHEBI:58937"/>
    </ligand>
</feature>
<evidence type="ECO:0000256" key="7">
    <source>
        <dbReference type="ARBA" id="ARBA00022977"/>
    </source>
</evidence>
<keyword evidence="5 10" id="KW-0479">Metal-binding</keyword>
<dbReference type="Gene3D" id="3.40.50.970">
    <property type="match status" value="2"/>
</dbReference>
<accession>A0A366HLT0</accession>
<evidence type="ECO:0000256" key="8">
    <source>
        <dbReference type="ARBA" id="ARBA00023052"/>
    </source>
</evidence>
<dbReference type="SMART" id="SM00861">
    <property type="entry name" value="Transket_pyr"/>
    <property type="match status" value="1"/>
</dbReference>
<feature type="binding site" evidence="10">
    <location>
        <position position="292"/>
    </location>
    <ligand>
        <name>thiamine diphosphate</name>
        <dbReference type="ChEBI" id="CHEBI:58937"/>
    </ligand>
</feature>
<feature type="binding site" evidence="10">
    <location>
        <position position="174"/>
    </location>
    <ligand>
        <name>Mg(2+)</name>
        <dbReference type="ChEBI" id="CHEBI:18420"/>
    </ligand>
</feature>
<dbReference type="GO" id="GO:0030976">
    <property type="term" value="F:thiamine pyrophosphate binding"/>
    <property type="evidence" value="ECO:0007669"/>
    <property type="project" value="UniProtKB-UniRule"/>
</dbReference>
<dbReference type="UniPathway" id="UPA00064">
    <property type="reaction ID" value="UER00091"/>
</dbReference>
<evidence type="ECO:0000256" key="6">
    <source>
        <dbReference type="ARBA" id="ARBA00022842"/>
    </source>
</evidence>
<dbReference type="InterPro" id="IPR005477">
    <property type="entry name" value="Dxylulose-5-P_synthase"/>
</dbReference>
<comment type="catalytic activity">
    <reaction evidence="10">
        <text>D-glyceraldehyde 3-phosphate + pyruvate + H(+) = 1-deoxy-D-xylulose 5-phosphate + CO2</text>
        <dbReference type="Rhea" id="RHEA:12605"/>
        <dbReference type="ChEBI" id="CHEBI:15361"/>
        <dbReference type="ChEBI" id="CHEBI:15378"/>
        <dbReference type="ChEBI" id="CHEBI:16526"/>
        <dbReference type="ChEBI" id="CHEBI:57792"/>
        <dbReference type="ChEBI" id="CHEBI:59776"/>
        <dbReference type="EC" id="2.2.1.7"/>
    </reaction>
</comment>
<evidence type="ECO:0000256" key="4">
    <source>
        <dbReference type="ARBA" id="ARBA00022679"/>
    </source>
</evidence>
<dbReference type="GO" id="GO:0009228">
    <property type="term" value="P:thiamine biosynthetic process"/>
    <property type="evidence" value="ECO:0007669"/>
    <property type="project" value="UniProtKB-UniRule"/>
</dbReference>
<dbReference type="InterPro" id="IPR020826">
    <property type="entry name" value="Transketolase_BS"/>
</dbReference>
<dbReference type="PROSITE" id="PS00801">
    <property type="entry name" value="TRANSKETOLASE_1"/>
    <property type="match status" value="1"/>
</dbReference>
<dbReference type="InterPro" id="IPR049557">
    <property type="entry name" value="Transketolase_CS"/>
</dbReference>
<dbReference type="GO" id="GO:0000287">
    <property type="term" value="F:magnesium ion binding"/>
    <property type="evidence" value="ECO:0007669"/>
    <property type="project" value="UniProtKB-UniRule"/>
</dbReference>
<proteinExistence type="inferred from homology"/>
<comment type="similarity">
    <text evidence="2 10">Belongs to the transketolase family. DXPS subfamily.</text>
</comment>
<keyword evidence="13" id="KW-1185">Reference proteome</keyword>
<dbReference type="GO" id="GO:0008661">
    <property type="term" value="F:1-deoxy-D-xylulose-5-phosphate synthase activity"/>
    <property type="evidence" value="ECO:0007669"/>
    <property type="project" value="UniProtKB-UniRule"/>
</dbReference>
<feature type="binding site" evidence="10">
    <location>
        <begin position="146"/>
        <end position="147"/>
    </location>
    <ligand>
        <name>thiamine diphosphate</name>
        <dbReference type="ChEBI" id="CHEBI:58937"/>
    </ligand>
</feature>
<dbReference type="Pfam" id="PF13292">
    <property type="entry name" value="DXP_synthase_N"/>
    <property type="match status" value="1"/>
</dbReference>
<dbReference type="InterPro" id="IPR033248">
    <property type="entry name" value="Transketolase_C"/>
</dbReference>